<protein>
    <submittedName>
        <fullName evidence="2">Uncharacterized protein</fullName>
    </submittedName>
</protein>
<feature type="region of interest" description="Disordered" evidence="1">
    <location>
        <begin position="118"/>
        <end position="162"/>
    </location>
</feature>
<dbReference type="EMBL" id="HBGA01117388">
    <property type="protein sequence ID" value="CAD9032545.1"/>
    <property type="molecule type" value="Transcribed_RNA"/>
</dbReference>
<organism evidence="2">
    <name type="scientific">Eutreptiella gymnastica</name>
    <dbReference type="NCBI Taxonomy" id="73025"/>
    <lineage>
        <taxon>Eukaryota</taxon>
        <taxon>Discoba</taxon>
        <taxon>Euglenozoa</taxon>
        <taxon>Euglenida</taxon>
        <taxon>Spirocuta</taxon>
        <taxon>Euglenophyceae</taxon>
        <taxon>Eutreptiales</taxon>
        <taxon>Eutreptiaceae</taxon>
        <taxon>Eutreptiella</taxon>
    </lineage>
</organism>
<evidence type="ECO:0000313" key="2">
    <source>
        <dbReference type="EMBL" id="CAD9032545.1"/>
    </source>
</evidence>
<name>A0A7S1J4K9_9EUGL</name>
<dbReference type="AlphaFoldDB" id="A0A7S1J4K9"/>
<gene>
    <name evidence="2" type="ORF">EGYM00392_LOCUS43689</name>
</gene>
<accession>A0A7S1J4K9</accession>
<evidence type="ECO:0000256" key="1">
    <source>
        <dbReference type="SAM" id="MobiDB-lite"/>
    </source>
</evidence>
<sequence>MCLVLFQLTQIELKELQGCGAGSLLNVTLQIFSFPLSNTLAVQPSILTISAWGVTCSETWPQSRSPHPTSLGQGNGQEGCTWDESGWKPLGYAHMAVSFITLFEPSPGGTAEEIVMPPLLSPRNFQGDSSKTDPGPTWLDTQTPPGHQPDSARPSPLDGTQS</sequence>
<reference evidence="2" key="1">
    <citation type="submission" date="2021-01" db="EMBL/GenBank/DDBJ databases">
        <authorList>
            <person name="Corre E."/>
            <person name="Pelletier E."/>
            <person name="Niang G."/>
            <person name="Scheremetjew M."/>
            <person name="Finn R."/>
            <person name="Kale V."/>
            <person name="Holt S."/>
            <person name="Cochrane G."/>
            <person name="Meng A."/>
            <person name="Brown T."/>
            <person name="Cohen L."/>
        </authorList>
    </citation>
    <scope>NUCLEOTIDE SEQUENCE</scope>
    <source>
        <strain evidence="2">NIES-381</strain>
    </source>
</reference>
<proteinExistence type="predicted"/>